<name>A0A9Q3JI32_9BASI</name>
<evidence type="ECO:0000313" key="3">
    <source>
        <dbReference type="Proteomes" id="UP000765509"/>
    </source>
</evidence>
<comment type="caution">
    <text evidence="2">The sequence shown here is derived from an EMBL/GenBank/DDBJ whole genome shotgun (WGS) entry which is preliminary data.</text>
</comment>
<organism evidence="2 3">
    <name type="scientific">Austropuccinia psidii MF-1</name>
    <dbReference type="NCBI Taxonomy" id="1389203"/>
    <lineage>
        <taxon>Eukaryota</taxon>
        <taxon>Fungi</taxon>
        <taxon>Dikarya</taxon>
        <taxon>Basidiomycota</taxon>
        <taxon>Pucciniomycotina</taxon>
        <taxon>Pucciniomycetes</taxon>
        <taxon>Pucciniales</taxon>
        <taxon>Sphaerophragmiaceae</taxon>
        <taxon>Austropuccinia</taxon>
    </lineage>
</organism>
<evidence type="ECO:0000313" key="2">
    <source>
        <dbReference type="EMBL" id="MBW0562142.1"/>
    </source>
</evidence>
<evidence type="ECO:0000256" key="1">
    <source>
        <dbReference type="SAM" id="MobiDB-lite"/>
    </source>
</evidence>
<dbReference type="EMBL" id="AVOT02072062">
    <property type="protein sequence ID" value="MBW0562142.1"/>
    <property type="molecule type" value="Genomic_DNA"/>
</dbReference>
<feature type="region of interest" description="Disordered" evidence="1">
    <location>
        <begin position="130"/>
        <end position="155"/>
    </location>
</feature>
<sequence>MDQVLQLHQLLKDLFQWSMDNKRFNLASHWAELGERFQKICLKEIDFRDLMVITKVWNPTRQRTTDPDSAYSDSFRVTRSRPKQLSSGFTQFRNQQISGQEPSFFTIPGSFQENTRTQWKKKDLFQPKAERVRPNDPEDVGFGERSAQEPEVAVHNSRISSPINRNITPTQIENNFVTPEINLNSDSLWLQMSQFSEQTQKQFAELEASYERMKTLTASMDKIVKTLQEGHAQLSESSEETKKRLYLVFEEQTHSKRDSDCLNQDINKLFNFYHSLKPQPQGHGIYNPYHQEDIKPDAILVNKTRSSLQY</sequence>
<accession>A0A9Q3JI32</accession>
<dbReference type="Proteomes" id="UP000765509">
    <property type="component" value="Unassembled WGS sequence"/>
</dbReference>
<reference evidence="2" key="1">
    <citation type="submission" date="2021-03" db="EMBL/GenBank/DDBJ databases">
        <title>Draft genome sequence of rust myrtle Austropuccinia psidii MF-1, a brazilian biotype.</title>
        <authorList>
            <person name="Quecine M.C."/>
            <person name="Pachon D.M.R."/>
            <person name="Bonatelli M.L."/>
            <person name="Correr F.H."/>
            <person name="Franceschini L.M."/>
            <person name="Leite T.F."/>
            <person name="Margarido G.R.A."/>
            <person name="Almeida C.A."/>
            <person name="Ferrarezi J.A."/>
            <person name="Labate C.A."/>
        </authorList>
    </citation>
    <scope>NUCLEOTIDE SEQUENCE</scope>
    <source>
        <strain evidence="2">MF-1</strain>
    </source>
</reference>
<keyword evidence="3" id="KW-1185">Reference proteome</keyword>
<gene>
    <name evidence="2" type="ORF">O181_101857</name>
</gene>
<dbReference type="AlphaFoldDB" id="A0A9Q3JI32"/>
<protein>
    <submittedName>
        <fullName evidence="2">Uncharacterized protein</fullName>
    </submittedName>
</protein>
<proteinExistence type="predicted"/>